<evidence type="ECO:0000313" key="8">
    <source>
        <dbReference type="Proteomes" id="UP000294599"/>
    </source>
</evidence>
<sequence>MNRSILSAAVSLALAGGATAQDIATAPEPDRSGGVVPITYTGDKGRIGLGIDQDGDVLGEILGVFAYDGTRAFLGEGWFGQGGAGGLKFAYNWLWGGRTVDDTINAPDSVLVSKVFLAADRNVFDDRKATIGFGLEKRNTSFDLYYSRAFSDERLVASRTDIFTEIVTGVEGGRPWRQELTTETVTKLFEHPYEDGIGFRVGHFFEDALLRVRGGLDYERGDAMLGDETASQTSASVGVEKFFRGSSHSLALNVSHHRKEGPFDRPAYGGDRNDTRASLLWRYDFGTPYRPVEPYRDVEISREITEAAPLAEPQVIRNEVSLSGEALFAFDSAMLTPAAQAELAPLVQRLRESNVGAVEIVGHTCDIGTENYNQGLSERRAAAVRDWLAGQGVPAGILHASGRGERSPRFANDSADNRSRNRRVELSFVTVEESTAPPPPPVTRTITEWKREPVPAPAAWIERALRNPPAHKREVDTYRIQREEITTHVGPREYINQAPVAVDDSAVTPVNTAVTVPVLANDSDPDGDSLAITSTSQPANGSVTVSGDSIVYTPASGFTGTDTFTYTVTDPEGLTATATVTITVDMPANLPPVANPDSAQTSVGTPVSLNVLANDSDPEDDELSVTAIGQPGNGSATFDANGQVQYTPAAGFIGTDTFTYSVVDSAGNSATGTVTITVVDGPANRPPVAVDDTSRVFKLDYVVINVLHNDSDPDGDPLTITQVINNSGRADITINPDGTLTYVPVPGYVGSDSFEYEISDGRGGTGRATVTVMVHLPW</sequence>
<dbReference type="PANTHER" id="PTHR34720:SF9">
    <property type="entry name" value="BLR4714 PROTEIN"/>
    <property type="match status" value="1"/>
</dbReference>
<dbReference type="CDD" id="cd07185">
    <property type="entry name" value="OmpA_C-like"/>
    <property type="match status" value="1"/>
</dbReference>
<dbReference type="GO" id="GO:0005509">
    <property type="term" value="F:calcium ion binding"/>
    <property type="evidence" value="ECO:0007669"/>
    <property type="project" value="InterPro"/>
</dbReference>
<dbReference type="SUPFAM" id="SSF103088">
    <property type="entry name" value="OmpA-like"/>
    <property type="match status" value="1"/>
</dbReference>
<proteinExistence type="predicted"/>
<keyword evidence="5" id="KW-0732">Signal</keyword>
<dbReference type="InterPro" id="IPR015919">
    <property type="entry name" value="Cadherin-like_sf"/>
</dbReference>
<feature type="signal peptide" evidence="5">
    <location>
        <begin position="1"/>
        <end position="20"/>
    </location>
</feature>
<evidence type="ECO:0000256" key="1">
    <source>
        <dbReference type="ARBA" id="ARBA00004370"/>
    </source>
</evidence>
<evidence type="ECO:0000313" key="7">
    <source>
        <dbReference type="EMBL" id="TCS99243.1"/>
    </source>
</evidence>
<dbReference type="RefSeq" id="WP_123521993.1">
    <property type="nucleotide sequence ID" value="NZ_JBHLWF010000031.1"/>
</dbReference>
<dbReference type="NCBIfam" id="NF012211">
    <property type="entry name" value="tand_rpt_95"/>
    <property type="match status" value="3"/>
</dbReference>
<organism evidence="7 8">
    <name type="scientific">Pseudofulvimonas gallinarii</name>
    <dbReference type="NCBI Taxonomy" id="634155"/>
    <lineage>
        <taxon>Bacteria</taxon>
        <taxon>Pseudomonadati</taxon>
        <taxon>Pseudomonadota</taxon>
        <taxon>Gammaproteobacteria</taxon>
        <taxon>Lysobacterales</taxon>
        <taxon>Rhodanobacteraceae</taxon>
        <taxon>Pseudofulvimonas</taxon>
    </lineage>
</organism>
<dbReference type="Proteomes" id="UP000294599">
    <property type="component" value="Unassembled WGS sequence"/>
</dbReference>
<evidence type="ECO:0000256" key="5">
    <source>
        <dbReference type="SAM" id="SignalP"/>
    </source>
</evidence>
<dbReference type="Pfam" id="PF00691">
    <property type="entry name" value="OmpA"/>
    <property type="match status" value="1"/>
</dbReference>
<evidence type="ECO:0000256" key="2">
    <source>
        <dbReference type="ARBA" id="ARBA00023136"/>
    </source>
</evidence>
<dbReference type="PANTHER" id="PTHR34720">
    <property type="entry name" value="MICROCYSTIN DEPENDENT PROTEIN"/>
    <property type="match status" value="1"/>
</dbReference>
<feature type="chain" id="PRO_5030099290" evidence="5">
    <location>
        <begin position="21"/>
        <end position="778"/>
    </location>
</feature>
<gene>
    <name evidence="7" type="ORF">EDC25_10681</name>
</gene>
<protein>
    <submittedName>
        <fullName evidence="7">Outer membrane protein OmpA-like peptidoglycan-associated protein</fullName>
    </submittedName>
</protein>
<dbReference type="Gene3D" id="2.60.40.2810">
    <property type="match status" value="3"/>
</dbReference>
<keyword evidence="8" id="KW-1185">Reference proteome</keyword>
<keyword evidence="2 3" id="KW-0472">Membrane</keyword>
<feature type="domain" description="OmpA-like" evidence="6">
    <location>
        <begin position="315"/>
        <end position="432"/>
    </location>
</feature>
<comment type="caution">
    <text evidence="7">The sequence shown here is derived from an EMBL/GenBank/DDBJ whole genome shotgun (WGS) entry which is preliminary data.</text>
</comment>
<name>A0A4R3LGI3_9GAMM</name>
<dbReference type="InterPro" id="IPR036737">
    <property type="entry name" value="OmpA-like_sf"/>
</dbReference>
<comment type="subcellular location">
    <subcellularLocation>
        <location evidence="1">Membrane</location>
    </subcellularLocation>
</comment>
<dbReference type="InterPro" id="IPR006664">
    <property type="entry name" value="OMP_bac"/>
</dbReference>
<dbReference type="Gene3D" id="3.30.1330.60">
    <property type="entry name" value="OmpA-like domain"/>
    <property type="match status" value="1"/>
</dbReference>
<feature type="compositionally biased region" description="Polar residues" evidence="4">
    <location>
        <begin position="531"/>
        <end position="542"/>
    </location>
</feature>
<dbReference type="PROSITE" id="PS51123">
    <property type="entry name" value="OMPA_2"/>
    <property type="match status" value="1"/>
</dbReference>
<dbReference type="PRINTS" id="PR01021">
    <property type="entry name" value="OMPADOMAIN"/>
</dbReference>
<evidence type="ECO:0000256" key="4">
    <source>
        <dbReference type="SAM" id="MobiDB-lite"/>
    </source>
</evidence>
<dbReference type="GO" id="GO:0016020">
    <property type="term" value="C:membrane"/>
    <property type="evidence" value="ECO:0007669"/>
    <property type="project" value="UniProtKB-SubCell"/>
</dbReference>
<evidence type="ECO:0000259" key="6">
    <source>
        <dbReference type="PROSITE" id="PS51123"/>
    </source>
</evidence>
<dbReference type="EMBL" id="SMAF01000006">
    <property type="protein sequence ID" value="TCS99243.1"/>
    <property type="molecule type" value="Genomic_DNA"/>
</dbReference>
<feature type="region of interest" description="Disordered" evidence="4">
    <location>
        <begin position="518"/>
        <end position="542"/>
    </location>
</feature>
<reference evidence="7 8" key="1">
    <citation type="submission" date="2019-03" db="EMBL/GenBank/DDBJ databases">
        <title>Genomic Encyclopedia of Type Strains, Phase IV (KMG-IV): sequencing the most valuable type-strain genomes for metagenomic binning, comparative biology and taxonomic classification.</title>
        <authorList>
            <person name="Goeker M."/>
        </authorList>
    </citation>
    <scope>NUCLEOTIDE SEQUENCE [LARGE SCALE GENOMIC DNA]</scope>
    <source>
        <strain evidence="7 8">DSM 21944</strain>
    </source>
</reference>
<dbReference type="AlphaFoldDB" id="A0A4R3LGI3"/>
<evidence type="ECO:0000256" key="3">
    <source>
        <dbReference type="PROSITE-ProRule" id="PRU00473"/>
    </source>
</evidence>
<dbReference type="SUPFAM" id="SSF49313">
    <property type="entry name" value="Cadherin-like"/>
    <property type="match status" value="1"/>
</dbReference>
<feature type="region of interest" description="Disordered" evidence="4">
    <location>
        <begin position="398"/>
        <end position="421"/>
    </location>
</feature>
<dbReference type="Pfam" id="PF17963">
    <property type="entry name" value="Big_9"/>
    <property type="match status" value="3"/>
</dbReference>
<dbReference type="OrthoDB" id="1149075at2"/>
<accession>A0A4R3LGI3</accession>
<dbReference type="InterPro" id="IPR006665">
    <property type="entry name" value="OmpA-like"/>
</dbReference>